<accession>A0ABU6K786</accession>
<evidence type="ECO:0000259" key="8">
    <source>
        <dbReference type="PROSITE" id="PS51471"/>
    </source>
</evidence>
<keyword evidence="2 7" id="KW-0479">Metal-binding</keyword>
<dbReference type="InterPro" id="IPR023550">
    <property type="entry name" value="PKHD_hydroxylase"/>
</dbReference>
<dbReference type="EMBL" id="JAYXHS010000003">
    <property type="protein sequence ID" value="MEC5387580.1"/>
    <property type="molecule type" value="Genomic_DNA"/>
</dbReference>
<dbReference type="SUPFAM" id="SSF51197">
    <property type="entry name" value="Clavaminate synthase-like"/>
    <property type="match status" value="1"/>
</dbReference>
<comment type="cofactor">
    <cofactor evidence="7">
        <name>Fe(2+)</name>
        <dbReference type="ChEBI" id="CHEBI:29033"/>
    </cofactor>
    <text evidence="7">Binds 1 Fe(2+) ion per subunit.</text>
</comment>
<dbReference type="SMART" id="SM00702">
    <property type="entry name" value="P4Hc"/>
    <property type="match status" value="1"/>
</dbReference>
<keyword evidence="4 7" id="KW-0223">Dioxygenase</keyword>
<comment type="cofactor">
    <cofactor evidence="1 7">
        <name>L-ascorbate</name>
        <dbReference type="ChEBI" id="CHEBI:38290"/>
    </cofactor>
</comment>
<dbReference type="Gene3D" id="2.60.120.620">
    <property type="entry name" value="q2cbj1_9rhob like domain"/>
    <property type="match status" value="1"/>
</dbReference>
<keyword evidence="3 7" id="KW-0847">Vitamin C</keyword>
<evidence type="ECO:0000313" key="9">
    <source>
        <dbReference type="EMBL" id="MEC5387580.1"/>
    </source>
</evidence>
<gene>
    <name evidence="9" type="ORF">VVD49_17745</name>
</gene>
<evidence type="ECO:0000256" key="1">
    <source>
        <dbReference type="ARBA" id="ARBA00001961"/>
    </source>
</evidence>
<dbReference type="RefSeq" id="WP_327600548.1">
    <property type="nucleotide sequence ID" value="NZ_JAYXHS010000003.1"/>
</dbReference>
<feature type="binding site" evidence="7">
    <location>
        <position position="96"/>
    </location>
    <ligand>
        <name>Fe cation</name>
        <dbReference type="ChEBI" id="CHEBI:24875"/>
    </ligand>
</feature>
<evidence type="ECO:0000256" key="7">
    <source>
        <dbReference type="HAMAP-Rule" id="MF_00657"/>
    </source>
</evidence>
<keyword evidence="5 7" id="KW-0560">Oxidoreductase</keyword>
<feature type="binding site" evidence="7">
    <location>
        <position position="169"/>
    </location>
    <ligand>
        <name>2-oxoglutarate</name>
        <dbReference type="ChEBI" id="CHEBI:16810"/>
    </ligand>
</feature>
<feature type="binding site" evidence="7">
    <location>
        <position position="98"/>
    </location>
    <ligand>
        <name>Fe cation</name>
        <dbReference type="ChEBI" id="CHEBI:24875"/>
    </ligand>
</feature>
<feature type="binding site" evidence="7">
    <location>
        <position position="159"/>
    </location>
    <ligand>
        <name>Fe cation</name>
        <dbReference type="ChEBI" id="CHEBI:24875"/>
    </ligand>
</feature>
<evidence type="ECO:0000313" key="10">
    <source>
        <dbReference type="Proteomes" id="UP001331561"/>
    </source>
</evidence>
<dbReference type="NCBIfam" id="NF003975">
    <property type="entry name" value="PRK05467.1-4"/>
    <property type="match status" value="1"/>
</dbReference>
<evidence type="ECO:0000256" key="5">
    <source>
        <dbReference type="ARBA" id="ARBA00023002"/>
    </source>
</evidence>
<dbReference type="InterPro" id="IPR006620">
    <property type="entry name" value="Pro_4_hyd_alph"/>
</dbReference>
<evidence type="ECO:0000256" key="4">
    <source>
        <dbReference type="ARBA" id="ARBA00022964"/>
    </source>
</evidence>
<evidence type="ECO:0000256" key="6">
    <source>
        <dbReference type="ARBA" id="ARBA00023004"/>
    </source>
</evidence>
<comment type="caution">
    <text evidence="9">The sequence shown here is derived from an EMBL/GenBank/DDBJ whole genome shotgun (WGS) entry which is preliminary data.</text>
</comment>
<evidence type="ECO:0000256" key="2">
    <source>
        <dbReference type="ARBA" id="ARBA00022723"/>
    </source>
</evidence>
<dbReference type="Proteomes" id="UP001331561">
    <property type="component" value="Unassembled WGS sequence"/>
</dbReference>
<name>A0ABU6K786_9RHOO</name>
<dbReference type="PANTHER" id="PTHR41536:SF1">
    <property type="entry name" value="PKHD-TYPE HYDROXYLASE YBIX"/>
    <property type="match status" value="1"/>
</dbReference>
<feature type="domain" description="Fe2OG dioxygenase" evidence="8">
    <location>
        <begin position="77"/>
        <end position="178"/>
    </location>
</feature>
<evidence type="ECO:0000256" key="3">
    <source>
        <dbReference type="ARBA" id="ARBA00022896"/>
    </source>
</evidence>
<dbReference type="InterPro" id="IPR041097">
    <property type="entry name" value="PKHD_C"/>
</dbReference>
<sequence>MLIHVENVLNAEELTRLRALLDAAPWADGRITAGTQAAKAKQNRQLPESAPQMAECRAIVGTALSRHALFFSATLPRSVYPQLFNRYGVGEKFGAHVDNAVRLVPDGSRYVRTDISATLFLNEPDDYEDGELIVQDTFGEHSVKLPAGDMVIYPSSSLHRVTPVTRGERQACFFWIQSMVRNDAQRELLFNMDAAIATLRQQQGDTEPLVALTGTYHNLLRMWSEL</sequence>
<dbReference type="InterPro" id="IPR044862">
    <property type="entry name" value="Pro_4_hyd_alph_FE2OG_OXY"/>
</dbReference>
<dbReference type="NCBIfam" id="NF003974">
    <property type="entry name" value="PRK05467.1-3"/>
    <property type="match status" value="1"/>
</dbReference>
<keyword evidence="10" id="KW-1185">Reference proteome</keyword>
<keyword evidence="6 7" id="KW-0408">Iron</keyword>
<dbReference type="Pfam" id="PF13640">
    <property type="entry name" value="2OG-FeII_Oxy_3"/>
    <property type="match status" value="1"/>
</dbReference>
<protein>
    <submittedName>
        <fullName evidence="9">Fe2+-dependent dioxygenase</fullName>
    </submittedName>
</protein>
<dbReference type="GO" id="GO:0051213">
    <property type="term" value="F:dioxygenase activity"/>
    <property type="evidence" value="ECO:0007669"/>
    <property type="project" value="UniProtKB-KW"/>
</dbReference>
<reference evidence="9 10" key="1">
    <citation type="submission" date="2024-01" db="EMBL/GenBank/DDBJ databases">
        <title>Uliginosibacterium soil sp. nov.</title>
        <authorList>
            <person name="Lv Y."/>
        </authorList>
    </citation>
    <scope>NUCLEOTIDE SEQUENCE [LARGE SCALE GENOMIC DNA]</scope>
    <source>
        <strain evidence="9 10">H3</strain>
    </source>
</reference>
<dbReference type="PANTHER" id="PTHR41536">
    <property type="entry name" value="PKHD-TYPE HYDROXYLASE YBIX"/>
    <property type="match status" value="1"/>
</dbReference>
<proteinExistence type="inferred from homology"/>
<dbReference type="HAMAP" id="MF_00657">
    <property type="entry name" value="Hydroxyl_YbiX"/>
    <property type="match status" value="1"/>
</dbReference>
<dbReference type="InterPro" id="IPR005123">
    <property type="entry name" value="Oxoglu/Fe-dep_dioxygenase_dom"/>
</dbReference>
<organism evidence="9 10">
    <name type="scientific">Uliginosibacterium silvisoli</name>
    <dbReference type="NCBI Taxonomy" id="3114758"/>
    <lineage>
        <taxon>Bacteria</taxon>
        <taxon>Pseudomonadati</taxon>
        <taxon>Pseudomonadota</taxon>
        <taxon>Betaproteobacteria</taxon>
        <taxon>Rhodocyclales</taxon>
        <taxon>Zoogloeaceae</taxon>
        <taxon>Uliginosibacterium</taxon>
    </lineage>
</organism>
<dbReference type="Pfam" id="PF18331">
    <property type="entry name" value="PKHD_C"/>
    <property type="match status" value="1"/>
</dbReference>
<dbReference type="Gene3D" id="4.10.860.20">
    <property type="entry name" value="Rabenosyn, Rab binding domain"/>
    <property type="match status" value="1"/>
</dbReference>
<dbReference type="PROSITE" id="PS51471">
    <property type="entry name" value="FE2OG_OXY"/>
    <property type="match status" value="1"/>
</dbReference>